<keyword evidence="2" id="KW-1185">Reference proteome</keyword>
<dbReference type="Proteomes" id="UP001354989">
    <property type="component" value="Chromosome"/>
</dbReference>
<sequence length="61" mass="7211">MSFSCGGMKQEYPFKKRVSLILNENNRCLMRNLYFFNKCLKPASAFSSYNIYTFDKLIKPI</sequence>
<accession>A0ABM7VAB6</accession>
<organism evidence="1 2">
    <name type="scientific">Persicobacter psychrovividus</name>
    <dbReference type="NCBI Taxonomy" id="387638"/>
    <lineage>
        <taxon>Bacteria</taxon>
        <taxon>Pseudomonadati</taxon>
        <taxon>Bacteroidota</taxon>
        <taxon>Cytophagia</taxon>
        <taxon>Cytophagales</taxon>
        <taxon>Persicobacteraceae</taxon>
        <taxon>Persicobacter</taxon>
    </lineage>
</organism>
<protein>
    <submittedName>
        <fullName evidence="1">Uncharacterized protein</fullName>
    </submittedName>
</protein>
<name>A0ABM7VAB6_9BACT</name>
<proteinExistence type="predicted"/>
<evidence type="ECO:0000313" key="2">
    <source>
        <dbReference type="Proteomes" id="UP001354989"/>
    </source>
</evidence>
<reference evidence="1 2" key="1">
    <citation type="submission" date="2021-12" db="EMBL/GenBank/DDBJ databases">
        <title>Genome sequencing of bacteria with rrn-lacking chromosome and rrn-plasmid.</title>
        <authorList>
            <person name="Anda M."/>
            <person name="Iwasaki W."/>
        </authorList>
    </citation>
    <scope>NUCLEOTIDE SEQUENCE [LARGE SCALE GENOMIC DNA]</scope>
    <source>
        <strain evidence="1 2">NBRC 101262</strain>
    </source>
</reference>
<evidence type="ECO:0000313" key="1">
    <source>
        <dbReference type="EMBL" id="BDC97852.1"/>
    </source>
</evidence>
<gene>
    <name evidence="1" type="ORF">PEPS_01330</name>
</gene>
<dbReference type="EMBL" id="AP025292">
    <property type="protein sequence ID" value="BDC97852.1"/>
    <property type="molecule type" value="Genomic_DNA"/>
</dbReference>